<gene>
    <name evidence="6" type="ORF">SAMN04488498_12943</name>
</gene>
<proteinExistence type="inferred from homology"/>
<dbReference type="SUPFAM" id="SSF53850">
    <property type="entry name" value="Periplasmic binding protein-like II"/>
    <property type="match status" value="1"/>
</dbReference>
<dbReference type="Proteomes" id="UP000323300">
    <property type="component" value="Unassembled WGS sequence"/>
</dbReference>
<sequence>MHVLKTLAFGLAIGLGVAGARAQTLDCGDDTLCKVEATKVLKVGTKDDYKPWSYRAADGSFAGMEVDLANALGELLGAQVEIVKVNSANRFEFLAQGQIDLMIASATDTAERRRVVGFVHPNYYSSGYNVVLPKKVTATKWEDVASQTICAIQGAWYNKPAQEKFKIELLAFAGTAEVDSAFQQGRCIGVLSDDNMINVMLADPKWADYHMPLPTQDDAPWGIAVRLNDLDKPWGVLVAGAIANWHRSGKLLELEKANGIAESGYLRKMHEALKDHLPAE</sequence>
<evidence type="ECO:0000256" key="2">
    <source>
        <dbReference type="ARBA" id="ARBA00022448"/>
    </source>
</evidence>
<evidence type="ECO:0000256" key="1">
    <source>
        <dbReference type="ARBA" id="ARBA00010333"/>
    </source>
</evidence>
<accession>A0A1I4EV08</accession>
<dbReference type="Pfam" id="PF00497">
    <property type="entry name" value="SBP_bac_3"/>
    <property type="match status" value="1"/>
</dbReference>
<feature type="chain" id="PRO_5009302718" evidence="4">
    <location>
        <begin position="23"/>
        <end position="280"/>
    </location>
</feature>
<dbReference type="EMBL" id="FOSL01000029">
    <property type="protein sequence ID" value="SFL07981.1"/>
    <property type="molecule type" value="Genomic_DNA"/>
</dbReference>
<dbReference type="InterPro" id="IPR001638">
    <property type="entry name" value="Solute-binding_3/MltF_N"/>
</dbReference>
<dbReference type="Gene3D" id="3.40.190.10">
    <property type="entry name" value="Periplasmic binding protein-like II"/>
    <property type="match status" value="2"/>
</dbReference>
<name>A0A1I4EV08_9HYPH</name>
<dbReference type="RefSeq" id="WP_149763484.1">
    <property type="nucleotide sequence ID" value="NZ_BSPE01000012.1"/>
</dbReference>
<dbReference type="AlphaFoldDB" id="A0A1I4EV08"/>
<dbReference type="OrthoDB" id="6192933at2"/>
<evidence type="ECO:0000313" key="6">
    <source>
        <dbReference type="EMBL" id="SFL07981.1"/>
    </source>
</evidence>
<feature type="domain" description="Solute-binding protein family 3/N-terminal" evidence="5">
    <location>
        <begin position="40"/>
        <end position="262"/>
    </location>
</feature>
<dbReference type="InterPro" id="IPR051455">
    <property type="entry name" value="Bact_solute-bind_prot3"/>
</dbReference>
<dbReference type="SMART" id="SM00062">
    <property type="entry name" value="PBPb"/>
    <property type="match status" value="1"/>
</dbReference>
<feature type="signal peptide" evidence="4">
    <location>
        <begin position="1"/>
        <end position="22"/>
    </location>
</feature>
<evidence type="ECO:0000259" key="5">
    <source>
        <dbReference type="SMART" id="SM00062"/>
    </source>
</evidence>
<organism evidence="6 7">
    <name type="scientific">Neomesorhizobium albiziae</name>
    <dbReference type="NCBI Taxonomy" id="335020"/>
    <lineage>
        <taxon>Bacteria</taxon>
        <taxon>Pseudomonadati</taxon>
        <taxon>Pseudomonadota</taxon>
        <taxon>Alphaproteobacteria</taxon>
        <taxon>Hyphomicrobiales</taxon>
        <taxon>Phyllobacteriaceae</taxon>
        <taxon>Neomesorhizobium</taxon>
    </lineage>
</organism>
<evidence type="ECO:0000256" key="4">
    <source>
        <dbReference type="SAM" id="SignalP"/>
    </source>
</evidence>
<evidence type="ECO:0000256" key="3">
    <source>
        <dbReference type="ARBA" id="ARBA00022729"/>
    </source>
</evidence>
<dbReference type="PANTHER" id="PTHR30085">
    <property type="entry name" value="AMINO ACID ABC TRANSPORTER PERMEASE"/>
    <property type="match status" value="1"/>
</dbReference>
<dbReference type="GO" id="GO:0005576">
    <property type="term" value="C:extracellular region"/>
    <property type="evidence" value="ECO:0007669"/>
    <property type="project" value="TreeGrafter"/>
</dbReference>
<reference evidence="6 7" key="1">
    <citation type="submission" date="2016-10" db="EMBL/GenBank/DDBJ databases">
        <authorList>
            <person name="Varghese N."/>
            <person name="Submissions S."/>
        </authorList>
    </citation>
    <scope>NUCLEOTIDE SEQUENCE [LARGE SCALE GENOMIC DNA]</scope>
    <source>
        <strain evidence="6 7">DSM 21822</strain>
    </source>
</reference>
<dbReference type="GO" id="GO:0006865">
    <property type="term" value="P:amino acid transport"/>
    <property type="evidence" value="ECO:0007669"/>
    <property type="project" value="TreeGrafter"/>
</dbReference>
<keyword evidence="2" id="KW-0813">Transport</keyword>
<dbReference type="GO" id="GO:0030288">
    <property type="term" value="C:outer membrane-bounded periplasmic space"/>
    <property type="evidence" value="ECO:0007669"/>
    <property type="project" value="TreeGrafter"/>
</dbReference>
<evidence type="ECO:0000313" key="7">
    <source>
        <dbReference type="Proteomes" id="UP000323300"/>
    </source>
</evidence>
<protein>
    <submittedName>
        <fullName evidence="6">Amino acid ABC transporter substrate-binding protein, PAAT family</fullName>
    </submittedName>
</protein>
<dbReference type="PANTHER" id="PTHR30085:SF6">
    <property type="entry name" value="ABC TRANSPORTER GLUTAMINE-BINDING PROTEIN GLNH"/>
    <property type="match status" value="1"/>
</dbReference>
<keyword evidence="7" id="KW-1185">Reference proteome</keyword>
<comment type="similarity">
    <text evidence="1">Belongs to the bacterial solute-binding protein 3 family.</text>
</comment>
<keyword evidence="3 4" id="KW-0732">Signal</keyword>